<comment type="caution">
    <text evidence="1">The sequence shown here is derived from an EMBL/GenBank/DDBJ whole genome shotgun (WGS) entry which is preliminary data.</text>
</comment>
<dbReference type="InterPro" id="IPR011990">
    <property type="entry name" value="TPR-like_helical_dom_sf"/>
</dbReference>
<dbReference type="AlphaFoldDB" id="A0A0D6P5U9"/>
<name>A0A0D6P5U9_9PROT</name>
<accession>A0A0D6P5U9</accession>
<protein>
    <recommendedName>
        <fullName evidence="3">Sel1 repeat family protein</fullName>
    </recommendedName>
</protein>
<proteinExistence type="predicted"/>
<dbReference type="Pfam" id="PF08238">
    <property type="entry name" value="Sel1"/>
    <property type="match status" value="4"/>
</dbReference>
<organism evidence="1 2">
    <name type="scientific">Acidisphaera rubrifaciens HS-AP3</name>
    <dbReference type="NCBI Taxonomy" id="1231350"/>
    <lineage>
        <taxon>Bacteria</taxon>
        <taxon>Pseudomonadati</taxon>
        <taxon>Pseudomonadota</taxon>
        <taxon>Alphaproteobacteria</taxon>
        <taxon>Acetobacterales</taxon>
        <taxon>Acetobacteraceae</taxon>
        <taxon>Acidisphaera</taxon>
    </lineage>
</organism>
<evidence type="ECO:0008006" key="3">
    <source>
        <dbReference type="Google" id="ProtNLM"/>
    </source>
</evidence>
<reference evidence="1 2" key="1">
    <citation type="submission" date="2012-11" db="EMBL/GenBank/DDBJ databases">
        <title>Whole genome sequence of Acidisphaera rubrifaciens HS-AP3.</title>
        <authorList>
            <person name="Azuma Y."/>
            <person name="Higashiura N."/>
            <person name="Hirakawa H."/>
            <person name="Matsushita K."/>
        </authorList>
    </citation>
    <scope>NUCLEOTIDE SEQUENCE [LARGE SCALE GENOMIC DNA]</scope>
    <source>
        <strain evidence="1 2">HS-AP3</strain>
    </source>
</reference>
<keyword evidence="2" id="KW-1185">Reference proteome</keyword>
<dbReference type="PANTHER" id="PTHR11102">
    <property type="entry name" value="SEL-1-LIKE PROTEIN"/>
    <property type="match status" value="1"/>
</dbReference>
<evidence type="ECO:0000313" key="1">
    <source>
        <dbReference type="EMBL" id="GAN76706.1"/>
    </source>
</evidence>
<gene>
    <name evidence="1" type="ORF">Asru_0145_02</name>
</gene>
<dbReference type="Proteomes" id="UP000032680">
    <property type="component" value="Unassembled WGS sequence"/>
</dbReference>
<dbReference type="InterPro" id="IPR006597">
    <property type="entry name" value="Sel1-like"/>
</dbReference>
<dbReference type="Gene3D" id="1.25.40.10">
    <property type="entry name" value="Tetratricopeptide repeat domain"/>
    <property type="match status" value="2"/>
</dbReference>
<dbReference type="OrthoDB" id="112232at2"/>
<dbReference type="SMART" id="SM00671">
    <property type="entry name" value="SEL1"/>
    <property type="match status" value="4"/>
</dbReference>
<dbReference type="PANTHER" id="PTHR11102:SF160">
    <property type="entry name" value="ERAD-ASSOCIATED E3 UBIQUITIN-PROTEIN LIGASE COMPONENT HRD3"/>
    <property type="match status" value="1"/>
</dbReference>
<dbReference type="SUPFAM" id="SSF81901">
    <property type="entry name" value="HCP-like"/>
    <property type="match status" value="2"/>
</dbReference>
<sequence>MTLMLLASGAWALDVKALTDAAARGDADAAMSLGTAYDLGDGVPADPRAALRWYEVAAGLGNVSAMFNVGVMYDTGTGTVRDRSRAAHWYEQAAAHGHARAAYDLGLLYEEGEGVRRNLATAARWYKRAAAEGLTAGDAKVAALAPLLRANTANADYVRAQTLIEDKGLTAAAPEMLPLLRRAAVGGYPVAQYDLGYLYENGLGVPTDRVQAYVWYRRAATAARAGGGRDAAVITAATAGATRLAARLDPTEKADARAALRATR</sequence>
<dbReference type="InterPro" id="IPR050767">
    <property type="entry name" value="Sel1_AlgK"/>
</dbReference>
<evidence type="ECO:0000313" key="2">
    <source>
        <dbReference type="Proteomes" id="UP000032680"/>
    </source>
</evidence>
<dbReference type="EMBL" id="BANB01000145">
    <property type="protein sequence ID" value="GAN76706.1"/>
    <property type="molecule type" value="Genomic_DNA"/>
</dbReference>